<dbReference type="InterPro" id="IPR006047">
    <property type="entry name" value="GH13_cat_dom"/>
</dbReference>
<evidence type="ECO:0000259" key="1">
    <source>
        <dbReference type="SMART" id="SM00642"/>
    </source>
</evidence>
<protein>
    <submittedName>
        <fullName evidence="2">DUF3459 domain-containing protein</fullName>
    </submittedName>
</protein>
<feature type="domain" description="Glycosyl hydrolase family 13 catalytic" evidence="1">
    <location>
        <begin position="34"/>
        <end position="364"/>
    </location>
</feature>
<accession>A0A4Q1KDY9</accession>
<dbReference type="Pfam" id="PF16657">
    <property type="entry name" value="Malt_amylase_C"/>
    <property type="match status" value="1"/>
</dbReference>
<dbReference type="CDD" id="cd11313">
    <property type="entry name" value="AmyAc_arch_bac_AmyA"/>
    <property type="match status" value="1"/>
</dbReference>
<dbReference type="PANTHER" id="PTHR47786">
    <property type="entry name" value="ALPHA-1,4-GLUCAN:MALTOSE-1-PHOSPHATE MALTOSYLTRANSFERASE"/>
    <property type="match status" value="1"/>
</dbReference>
<dbReference type="GO" id="GO:0005975">
    <property type="term" value="P:carbohydrate metabolic process"/>
    <property type="evidence" value="ECO:0007669"/>
    <property type="project" value="InterPro"/>
</dbReference>
<dbReference type="Gene3D" id="3.20.20.80">
    <property type="entry name" value="Glycosidases"/>
    <property type="match status" value="1"/>
</dbReference>
<dbReference type="Pfam" id="PF00128">
    <property type="entry name" value="Alpha-amylase"/>
    <property type="match status" value="2"/>
</dbReference>
<dbReference type="EMBL" id="SBKN01000001">
    <property type="protein sequence ID" value="RXR24483.1"/>
    <property type="molecule type" value="Genomic_DNA"/>
</dbReference>
<reference evidence="3" key="1">
    <citation type="submission" date="2019-01" db="EMBL/GenBank/DDBJ databases">
        <title>Cytophagaceae bacterium strain CAR-16.</title>
        <authorList>
            <person name="Chen W.-M."/>
        </authorList>
    </citation>
    <scope>NUCLEOTIDE SEQUENCE [LARGE SCALE GENOMIC DNA]</scope>
    <source>
        <strain evidence="3">WWJ-16</strain>
    </source>
</reference>
<dbReference type="OrthoDB" id="9805159at2"/>
<organism evidence="2 3">
    <name type="scientific">Flavobacterium stagni</name>
    <dbReference type="NCBI Taxonomy" id="2506421"/>
    <lineage>
        <taxon>Bacteria</taxon>
        <taxon>Pseudomonadati</taxon>
        <taxon>Bacteroidota</taxon>
        <taxon>Flavobacteriia</taxon>
        <taxon>Flavobacteriales</taxon>
        <taxon>Flavobacteriaceae</taxon>
        <taxon>Flavobacterium</taxon>
    </lineage>
</organism>
<comment type="caution">
    <text evidence="2">The sequence shown here is derived from an EMBL/GenBank/DDBJ whole genome shotgun (WGS) entry which is preliminary data.</text>
</comment>
<dbReference type="SMART" id="SM00642">
    <property type="entry name" value="Aamy"/>
    <property type="match status" value="1"/>
</dbReference>
<sequence length="452" mass="51559">MRNLYFSILAIALTLATIGCQPNKTEVEVPERTDGHPTWIMQGNIYEVNIRQYTPEGTLNAFAKHLDRLQKMGVQTIWFMPINPISKVDRKGSLGSYYAVSDYCKINPEFGTLEDFKNVVKAIHDRGMKVIIDWVPNHTGADHAWLKNHPDFYVQGKDGKAAVAFDWADVRQLNFKNPVMQDSMINAMKYWVKETDIDGFRCDVAWNVPAGFWKKSIPQLKKMKNMFFLAEGDSTYLPKSGFDAVYGWHMFKMMEKIAKGDRPAFGLDSIVAENAKMYPKNTIQLYFTSNHDENSWNHADFGTFPKEVHAPFAVFTQTMQNGVPLVYSGQEEPVLRALKFFDKDPMSFKELKRAAFYTTLQDLRKNCKALAANAAFAKVKAGDPKAVYAYTREKDGAKILVLLNFSKTPQNLQLSDPKLHGKVTDIFTQKTLEIDAKTRTLPAWGYAVYRYN</sequence>
<dbReference type="Proteomes" id="UP000289857">
    <property type="component" value="Unassembled WGS sequence"/>
</dbReference>
<dbReference type="PANTHER" id="PTHR47786:SF2">
    <property type="entry name" value="GLYCOSYL HYDROLASE FAMILY 13 CATALYTIC DOMAIN-CONTAINING PROTEIN"/>
    <property type="match status" value="1"/>
</dbReference>
<dbReference type="AlphaFoldDB" id="A0A4Q1KDY9"/>
<keyword evidence="3" id="KW-1185">Reference proteome</keyword>
<proteinExistence type="predicted"/>
<evidence type="ECO:0000313" key="2">
    <source>
        <dbReference type="EMBL" id="RXR24483.1"/>
    </source>
</evidence>
<dbReference type="InterPro" id="IPR032091">
    <property type="entry name" value="Malt_amylase-like_C"/>
</dbReference>
<evidence type="ECO:0000313" key="3">
    <source>
        <dbReference type="Proteomes" id="UP000289857"/>
    </source>
</evidence>
<name>A0A4Q1KDY9_9FLAO</name>
<dbReference type="SUPFAM" id="SSF51011">
    <property type="entry name" value="Glycosyl hydrolase domain"/>
    <property type="match status" value="1"/>
</dbReference>
<dbReference type="InterPro" id="IPR013780">
    <property type="entry name" value="Glyco_hydro_b"/>
</dbReference>
<dbReference type="SUPFAM" id="SSF51445">
    <property type="entry name" value="(Trans)glycosidases"/>
    <property type="match status" value="1"/>
</dbReference>
<dbReference type="InterPro" id="IPR017853">
    <property type="entry name" value="GH"/>
</dbReference>
<dbReference type="Gene3D" id="2.60.40.1180">
    <property type="entry name" value="Golgi alpha-mannosidase II"/>
    <property type="match status" value="1"/>
</dbReference>
<gene>
    <name evidence="2" type="ORF">EQG61_03275</name>
</gene>
<dbReference type="RefSeq" id="WP_129460459.1">
    <property type="nucleotide sequence ID" value="NZ_SBKN01000001.1"/>
</dbReference>
<dbReference type="PROSITE" id="PS51257">
    <property type="entry name" value="PROKAR_LIPOPROTEIN"/>
    <property type="match status" value="1"/>
</dbReference>